<dbReference type="InterPro" id="IPR015421">
    <property type="entry name" value="PyrdxlP-dep_Trfase_major"/>
</dbReference>
<protein>
    <submittedName>
        <fullName evidence="2">Cysteine desulfurase-like protein</fullName>
    </submittedName>
</protein>
<dbReference type="SUPFAM" id="SSF53383">
    <property type="entry name" value="PLP-dependent transferases"/>
    <property type="match status" value="1"/>
</dbReference>
<dbReference type="AlphaFoldDB" id="A0A8J7AHI2"/>
<dbReference type="InterPro" id="IPR011340">
    <property type="entry name" value="Cys_dSase-rel"/>
</dbReference>
<dbReference type="InterPro" id="IPR015422">
    <property type="entry name" value="PyrdxlP-dep_Trfase_small"/>
</dbReference>
<evidence type="ECO:0000313" key="2">
    <source>
        <dbReference type="EMBL" id="MBE9079226.1"/>
    </source>
</evidence>
<dbReference type="InterPro" id="IPR000192">
    <property type="entry name" value="Aminotrans_V_dom"/>
</dbReference>
<proteinExistence type="predicted"/>
<accession>A0A8J7AHI2</accession>
<dbReference type="Gene3D" id="3.40.640.10">
    <property type="entry name" value="Type I PLP-dependent aspartate aminotransferase-like (Major domain)"/>
    <property type="match status" value="1"/>
</dbReference>
<dbReference type="Proteomes" id="UP000636505">
    <property type="component" value="Unassembled WGS sequence"/>
</dbReference>
<keyword evidence="3" id="KW-1185">Reference proteome</keyword>
<comment type="caution">
    <text evidence="2">The sequence shown here is derived from an EMBL/GenBank/DDBJ whole genome shotgun (WGS) entry which is preliminary data.</text>
</comment>
<dbReference type="InterPro" id="IPR015424">
    <property type="entry name" value="PyrdxlP-dep_Trfase"/>
</dbReference>
<dbReference type="NCBIfam" id="TIGR01976">
    <property type="entry name" value="am_tr_V_VC1184"/>
    <property type="match status" value="1"/>
</dbReference>
<dbReference type="PANTHER" id="PTHR43586">
    <property type="entry name" value="CYSTEINE DESULFURASE"/>
    <property type="match status" value="1"/>
</dbReference>
<name>A0A8J7AHI2_9CYAN</name>
<feature type="domain" description="Aminotransferase class V" evidence="1">
    <location>
        <begin position="18"/>
        <end position="397"/>
    </location>
</feature>
<sequence>MQLDYVRRQFPALAGDWVFMDNAGGSQTLQRVAERISEYLLTSNVQLGASYAVSQTASERLDKASQAVATLINAEPSEVVLGGSTTLLLRILALCLGQTFSPGDEVIVTDCDHEANIGAWVDLQKQGIVVKTWRTVPETLALNLADLAALMTPRTRLVALTHVSNLLGTLNPIPEITQFVHDRGAMVCVDGVAYAPHRLVDVQAWDVDFYAFSFYKVYGPHQAVLYGKREHLLAMPGINHYFIDDADIPYKFQPGNLNFELSYSLLGITDYLSELAQVHYRDRASLRGQLQQAFDLISSHEERLSERLLSFLNSQPRVRILGRRECDRAQRVPTISFVIDGQDSATIPEKIDPHHIGIRYGDFYARRLIETLGLQEQNGVVRVSMVHYNTLAEVDRLIAHLEPLMG</sequence>
<evidence type="ECO:0000259" key="1">
    <source>
        <dbReference type="Pfam" id="PF00266"/>
    </source>
</evidence>
<dbReference type="Pfam" id="PF00266">
    <property type="entry name" value="Aminotran_5"/>
    <property type="match status" value="1"/>
</dbReference>
<evidence type="ECO:0000313" key="3">
    <source>
        <dbReference type="Proteomes" id="UP000636505"/>
    </source>
</evidence>
<reference evidence="2" key="1">
    <citation type="submission" date="2020-10" db="EMBL/GenBank/DDBJ databases">
        <authorList>
            <person name="Castelo-Branco R."/>
            <person name="Eusebio N."/>
            <person name="Adriana R."/>
            <person name="Vieira A."/>
            <person name="Brugerolle De Fraissinette N."/>
            <person name="Rezende De Castro R."/>
            <person name="Schneider M.P."/>
            <person name="Vasconcelos V."/>
            <person name="Leao P.N."/>
        </authorList>
    </citation>
    <scope>NUCLEOTIDE SEQUENCE</scope>
    <source>
        <strain evidence="2">LEGE 07310</strain>
    </source>
</reference>
<dbReference type="PANTHER" id="PTHR43586:SF21">
    <property type="entry name" value="PYRIDOXAL PHOSPHATE (PLP)-DEPENDENT ASPARTATE AMINOTRANSFERASE SUPERFAMILY"/>
    <property type="match status" value="1"/>
</dbReference>
<dbReference type="EMBL" id="JADEXG010000050">
    <property type="protein sequence ID" value="MBE9079226.1"/>
    <property type="molecule type" value="Genomic_DNA"/>
</dbReference>
<dbReference type="Gene3D" id="3.90.1150.10">
    <property type="entry name" value="Aspartate Aminotransferase, domain 1"/>
    <property type="match status" value="1"/>
</dbReference>
<gene>
    <name evidence="2" type="ORF">IQ241_18300</name>
</gene>
<organism evidence="2 3">
    <name type="scientific">Vasconcelosia minhoensis LEGE 07310</name>
    <dbReference type="NCBI Taxonomy" id="915328"/>
    <lineage>
        <taxon>Bacteria</taxon>
        <taxon>Bacillati</taxon>
        <taxon>Cyanobacteriota</taxon>
        <taxon>Cyanophyceae</taxon>
        <taxon>Nodosilineales</taxon>
        <taxon>Cymatolegaceae</taxon>
        <taxon>Vasconcelosia</taxon>
        <taxon>Vasconcelosia minhoensis</taxon>
    </lineage>
</organism>